<proteinExistence type="predicted"/>
<name>A0A914S6M7_PAREQ</name>
<dbReference type="AlphaFoldDB" id="A0A914S6M7"/>
<protein>
    <recommendedName>
        <fullName evidence="1">SET domain-containing protein</fullName>
    </recommendedName>
</protein>
<reference evidence="3" key="1">
    <citation type="submission" date="2022-11" db="UniProtKB">
        <authorList>
            <consortium name="WormBaseParasite"/>
        </authorList>
    </citation>
    <scope>IDENTIFICATION</scope>
</reference>
<dbReference type="Proteomes" id="UP000887564">
    <property type="component" value="Unplaced"/>
</dbReference>
<dbReference type="InterPro" id="IPR001214">
    <property type="entry name" value="SET_dom"/>
</dbReference>
<evidence type="ECO:0000313" key="2">
    <source>
        <dbReference type="Proteomes" id="UP000887564"/>
    </source>
</evidence>
<dbReference type="InterPro" id="IPR046341">
    <property type="entry name" value="SET_dom_sf"/>
</dbReference>
<evidence type="ECO:0000313" key="3">
    <source>
        <dbReference type="WBParaSite" id="PEQ_0000986601-mRNA-1"/>
    </source>
</evidence>
<feature type="domain" description="SET" evidence="1">
    <location>
        <begin position="90"/>
        <end position="123"/>
    </location>
</feature>
<dbReference type="WBParaSite" id="PEQ_0000986601-mRNA-1">
    <property type="protein sequence ID" value="PEQ_0000986601-mRNA-1"/>
    <property type="gene ID" value="PEQ_0000986601"/>
</dbReference>
<organism evidence="2 3">
    <name type="scientific">Parascaris equorum</name>
    <name type="common">Equine roundworm</name>
    <dbReference type="NCBI Taxonomy" id="6256"/>
    <lineage>
        <taxon>Eukaryota</taxon>
        <taxon>Metazoa</taxon>
        <taxon>Ecdysozoa</taxon>
        <taxon>Nematoda</taxon>
        <taxon>Chromadorea</taxon>
        <taxon>Rhabditida</taxon>
        <taxon>Spirurina</taxon>
        <taxon>Ascaridomorpha</taxon>
        <taxon>Ascaridoidea</taxon>
        <taxon>Ascarididae</taxon>
        <taxon>Parascaris</taxon>
    </lineage>
</organism>
<evidence type="ECO:0000259" key="1">
    <source>
        <dbReference type="Pfam" id="PF21549"/>
    </source>
</evidence>
<accession>A0A914S6M7</accession>
<keyword evidence="2" id="KW-1185">Reference proteome</keyword>
<sequence>MATAEEEDQSPIKKQLSTIGLTLAKWELDDDDYIRISFFLFLLLVVREENKPRAEQTLPAFFEIKTSKIPRAGLGVFAKTDIPTGLVLKNYENEQNLIAFQYNGSVYYRVFRPISEGVELLVLLYGVISSSETILVWYGNNYGESLGVLTISQRPKKMTIPIQKNPFIL</sequence>
<dbReference type="Gene3D" id="2.170.270.10">
    <property type="entry name" value="SET domain"/>
    <property type="match status" value="2"/>
</dbReference>
<dbReference type="Pfam" id="PF21549">
    <property type="entry name" value="PRDM2_PR"/>
    <property type="match status" value="1"/>
</dbReference>